<reference evidence="1 2" key="1">
    <citation type="journal article" date="2014" name="Genome Biol. Evol.">
        <title>The genome of the myxosporean Thelohanellus kitauei shows adaptations to nutrient acquisition within its fish host.</title>
        <authorList>
            <person name="Yang Y."/>
            <person name="Xiong J."/>
            <person name="Zhou Z."/>
            <person name="Huo F."/>
            <person name="Miao W."/>
            <person name="Ran C."/>
            <person name="Liu Y."/>
            <person name="Zhang J."/>
            <person name="Feng J."/>
            <person name="Wang M."/>
            <person name="Wang M."/>
            <person name="Wang L."/>
            <person name="Yao B."/>
        </authorList>
    </citation>
    <scope>NUCLEOTIDE SEQUENCE [LARGE SCALE GENOMIC DNA]</scope>
    <source>
        <strain evidence="1">Wuqing</strain>
    </source>
</reference>
<comment type="caution">
    <text evidence="1">The sequence shown here is derived from an EMBL/GenBank/DDBJ whole genome shotgun (WGS) entry which is preliminary data.</text>
</comment>
<sequence>MDFKFDVSEDAEKQLDLLDFIALLKGQTPRQKAAQLIMSLPEEVRSNLTDVKTILCDVKQESNDILKDELRIHLKIFFPPRDQTKLLEDAKIRLGESIPIFAMRMKSLKS</sequence>
<evidence type="ECO:0000313" key="1">
    <source>
        <dbReference type="EMBL" id="KII62587.1"/>
    </source>
</evidence>
<name>A0A0C2J0K7_THEKT</name>
<dbReference type="AlphaFoldDB" id="A0A0C2J0K7"/>
<proteinExistence type="predicted"/>
<dbReference type="Proteomes" id="UP000031668">
    <property type="component" value="Unassembled WGS sequence"/>
</dbReference>
<dbReference type="EMBL" id="JWZT01004937">
    <property type="protein sequence ID" value="KII62587.1"/>
    <property type="molecule type" value="Genomic_DNA"/>
</dbReference>
<organism evidence="1 2">
    <name type="scientific">Thelohanellus kitauei</name>
    <name type="common">Myxosporean</name>
    <dbReference type="NCBI Taxonomy" id="669202"/>
    <lineage>
        <taxon>Eukaryota</taxon>
        <taxon>Metazoa</taxon>
        <taxon>Cnidaria</taxon>
        <taxon>Myxozoa</taxon>
        <taxon>Myxosporea</taxon>
        <taxon>Bivalvulida</taxon>
        <taxon>Platysporina</taxon>
        <taxon>Myxobolidae</taxon>
        <taxon>Thelohanellus</taxon>
    </lineage>
</organism>
<gene>
    <name evidence="1" type="ORF">RF11_05219</name>
</gene>
<evidence type="ECO:0000313" key="2">
    <source>
        <dbReference type="Proteomes" id="UP000031668"/>
    </source>
</evidence>
<protein>
    <submittedName>
        <fullName evidence="1">Uncharacterized protein</fullName>
    </submittedName>
</protein>
<accession>A0A0C2J0K7</accession>
<keyword evidence="2" id="KW-1185">Reference proteome</keyword>